<reference evidence="3" key="1">
    <citation type="submission" date="2016-11" db="UniProtKB">
        <authorList>
            <consortium name="WormBaseParasite"/>
        </authorList>
    </citation>
    <scope>IDENTIFICATION</scope>
</reference>
<proteinExistence type="predicted"/>
<dbReference type="Proteomes" id="UP000095280">
    <property type="component" value="Unplaced"/>
</dbReference>
<dbReference type="AlphaFoldDB" id="A0A1I8FRL0"/>
<keyword evidence="1" id="KW-0732">Signal</keyword>
<feature type="signal peptide" evidence="1">
    <location>
        <begin position="1"/>
        <end position="40"/>
    </location>
</feature>
<feature type="chain" id="PRO_5009318762" evidence="1">
    <location>
        <begin position="41"/>
        <end position="88"/>
    </location>
</feature>
<dbReference type="PROSITE" id="PS51257">
    <property type="entry name" value="PROKAR_LIPOPROTEIN"/>
    <property type="match status" value="1"/>
</dbReference>
<organism evidence="2 3">
    <name type="scientific">Macrostomum lignano</name>
    <dbReference type="NCBI Taxonomy" id="282301"/>
    <lineage>
        <taxon>Eukaryota</taxon>
        <taxon>Metazoa</taxon>
        <taxon>Spiralia</taxon>
        <taxon>Lophotrochozoa</taxon>
        <taxon>Platyhelminthes</taxon>
        <taxon>Rhabditophora</taxon>
        <taxon>Macrostomorpha</taxon>
        <taxon>Macrostomida</taxon>
        <taxon>Macrostomidae</taxon>
        <taxon>Macrostomum</taxon>
    </lineage>
</organism>
<name>A0A1I8FRL0_9PLAT</name>
<dbReference type="WBParaSite" id="maker-unitig_44489-snap-gene-0.3-mRNA-1">
    <property type="protein sequence ID" value="maker-unitig_44489-snap-gene-0.3-mRNA-1"/>
    <property type="gene ID" value="maker-unitig_44489-snap-gene-0.3"/>
</dbReference>
<protein>
    <submittedName>
        <fullName evidence="3">Secreted protein</fullName>
    </submittedName>
</protein>
<evidence type="ECO:0000313" key="3">
    <source>
        <dbReference type="WBParaSite" id="maker-unitig_44489-snap-gene-0.3-mRNA-1"/>
    </source>
</evidence>
<accession>A0A1I8FRL0</accession>
<keyword evidence="2" id="KW-1185">Reference proteome</keyword>
<sequence length="88" mass="9474">MARLPGPINVSSATISCAPCCLRFLFCCLALRLHAATSAAALLSDCSPGVARPTCLTLILCRRKVLDLARAVRRQDLFCEAADLLRDL</sequence>
<evidence type="ECO:0000256" key="1">
    <source>
        <dbReference type="SAM" id="SignalP"/>
    </source>
</evidence>
<evidence type="ECO:0000313" key="2">
    <source>
        <dbReference type="Proteomes" id="UP000095280"/>
    </source>
</evidence>